<dbReference type="GO" id="GO:0003676">
    <property type="term" value="F:nucleic acid binding"/>
    <property type="evidence" value="ECO:0007669"/>
    <property type="project" value="InterPro"/>
</dbReference>
<sequence length="94" mass="10771">MRILTIADLWDRLCPALEVKMSLPEVRVVRVLERIRLQGRLPQRIKVDNGPKFSRKALDAWAFEHGAQIEFTRPGKPTDNGHIESFNENSGMCV</sequence>
<organism evidence="3 4">
    <name type="scientific">Desulfovibrio desulfuricans</name>
    <dbReference type="NCBI Taxonomy" id="876"/>
    <lineage>
        <taxon>Bacteria</taxon>
        <taxon>Pseudomonadati</taxon>
        <taxon>Thermodesulfobacteriota</taxon>
        <taxon>Desulfovibrionia</taxon>
        <taxon>Desulfovibrionales</taxon>
        <taxon>Desulfovibrionaceae</taxon>
        <taxon>Desulfovibrio</taxon>
    </lineage>
</organism>
<dbReference type="AlphaFoldDB" id="A0A4P7ULK3"/>
<dbReference type="OrthoDB" id="9774685at2"/>
<dbReference type="PANTHER" id="PTHR47515:SF1">
    <property type="entry name" value="BLR2054 PROTEIN"/>
    <property type="match status" value="1"/>
</dbReference>
<dbReference type="GO" id="GO:0015074">
    <property type="term" value="P:DNA integration"/>
    <property type="evidence" value="ECO:0007669"/>
    <property type="project" value="InterPro"/>
</dbReference>
<dbReference type="EMBL" id="CP036295">
    <property type="protein sequence ID" value="QCC85788.1"/>
    <property type="molecule type" value="Genomic_DNA"/>
</dbReference>
<protein>
    <submittedName>
        <fullName evidence="3">Transposase</fullName>
    </submittedName>
</protein>
<feature type="domain" description="Integrase catalytic" evidence="2">
    <location>
        <begin position="1"/>
        <end position="94"/>
    </location>
</feature>
<evidence type="ECO:0000259" key="2">
    <source>
        <dbReference type="PROSITE" id="PS50994"/>
    </source>
</evidence>
<reference evidence="3 4" key="1">
    <citation type="submission" date="2019-02" db="EMBL/GenBank/DDBJ databases">
        <title>Complete Genome Sequence of Desulfovibrio desulfuricans IC1, a Sulfonate Utilizing Anaerobe.</title>
        <authorList>
            <person name="Day L.A."/>
            <person name="De Leon K.B."/>
            <person name="Wall J.D."/>
        </authorList>
    </citation>
    <scope>NUCLEOTIDE SEQUENCE [LARGE SCALE GENOMIC DNA]</scope>
    <source>
        <strain evidence="3 4">IC1</strain>
    </source>
</reference>
<dbReference type="InterPro" id="IPR012337">
    <property type="entry name" value="RNaseH-like_sf"/>
</dbReference>
<accession>A0A4P7ULK3</accession>
<dbReference type="InterPro" id="IPR001584">
    <property type="entry name" value="Integrase_cat-core"/>
</dbReference>
<proteinExistence type="predicted"/>
<evidence type="ECO:0000256" key="1">
    <source>
        <dbReference type="SAM" id="MobiDB-lite"/>
    </source>
</evidence>
<dbReference type="PROSITE" id="PS50994">
    <property type="entry name" value="INTEGRASE"/>
    <property type="match status" value="1"/>
</dbReference>
<evidence type="ECO:0000313" key="4">
    <source>
        <dbReference type="Proteomes" id="UP000297065"/>
    </source>
</evidence>
<feature type="region of interest" description="Disordered" evidence="1">
    <location>
        <begin position="73"/>
        <end position="94"/>
    </location>
</feature>
<dbReference type="InterPro" id="IPR036397">
    <property type="entry name" value="RNaseH_sf"/>
</dbReference>
<dbReference type="PANTHER" id="PTHR47515">
    <property type="entry name" value="LOW CALCIUM RESPONSE LOCUS PROTEIN T"/>
    <property type="match status" value="1"/>
</dbReference>
<name>A0A4P7ULK3_DESDE</name>
<evidence type="ECO:0000313" key="3">
    <source>
        <dbReference type="EMBL" id="QCC85788.1"/>
    </source>
</evidence>
<dbReference type="Gene3D" id="3.30.420.10">
    <property type="entry name" value="Ribonuclease H-like superfamily/Ribonuclease H"/>
    <property type="match status" value="1"/>
</dbReference>
<dbReference type="SUPFAM" id="SSF53098">
    <property type="entry name" value="Ribonuclease H-like"/>
    <property type="match status" value="1"/>
</dbReference>
<gene>
    <name evidence="3" type="ORF">DDIC_07850</name>
</gene>
<dbReference type="Pfam" id="PF00665">
    <property type="entry name" value="rve"/>
    <property type="match status" value="1"/>
</dbReference>
<dbReference type="Proteomes" id="UP000297065">
    <property type="component" value="Chromosome"/>
</dbReference>